<feature type="region of interest" description="Disordered" evidence="1">
    <location>
        <begin position="1"/>
        <end position="21"/>
    </location>
</feature>
<reference evidence="2 3" key="1">
    <citation type="submission" date="2012-02" db="EMBL/GenBank/DDBJ databases">
        <title>Complete genome sequence of Phycisphaera mikurensis NBRC 102666.</title>
        <authorList>
            <person name="Ankai A."/>
            <person name="Hosoyama A."/>
            <person name="Terui Y."/>
            <person name="Sekine M."/>
            <person name="Fukai R."/>
            <person name="Kato Y."/>
            <person name="Nakamura S."/>
            <person name="Yamada-Narita S."/>
            <person name="Kawakoshi A."/>
            <person name="Fukunaga Y."/>
            <person name="Yamazaki S."/>
            <person name="Fujita N."/>
        </authorList>
    </citation>
    <scope>NUCLEOTIDE SEQUENCE [LARGE SCALE GENOMIC DNA]</scope>
    <source>
        <strain evidence="3">NBRC 102666 / KCTC 22515 / FYK2301M01</strain>
    </source>
</reference>
<dbReference type="HOGENOM" id="CLU_2059193_0_0_0"/>
<evidence type="ECO:0000313" key="2">
    <source>
        <dbReference type="EMBL" id="BAM05348.1"/>
    </source>
</evidence>
<organism evidence="2 3">
    <name type="scientific">Phycisphaera mikurensis (strain NBRC 102666 / KCTC 22515 / FYK2301M01)</name>
    <dbReference type="NCBI Taxonomy" id="1142394"/>
    <lineage>
        <taxon>Bacteria</taxon>
        <taxon>Pseudomonadati</taxon>
        <taxon>Planctomycetota</taxon>
        <taxon>Phycisphaerae</taxon>
        <taxon>Phycisphaerales</taxon>
        <taxon>Phycisphaeraceae</taxon>
        <taxon>Phycisphaera</taxon>
    </lineage>
</organism>
<proteinExistence type="predicted"/>
<dbReference type="Proteomes" id="UP000007881">
    <property type="component" value="Chromosome"/>
</dbReference>
<sequence>MTAWLPRRRTSSKPWALSGSQQSFPEKVRNLGNADLQRGDGYVAPQAVVDLDGICGLQKEFHRFLQVRPRLGDRVALARDVDFGADADVAVAVGGDDRGEVTARWSIVRSGRGPSLISQ</sequence>
<feature type="compositionally biased region" description="Basic residues" evidence="1">
    <location>
        <begin position="1"/>
        <end position="11"/>
    </location>
</feature>
<dbReference type="EMBL" id="AP012338">
    <property type="protein sequence ID" value="BAM05348.1"/>
    <property type="molecule type" value="Genomic_DNA"/>
</dbReference>
<dbReference type="KEGG" id="phm:PSMK_31890"/>
<gene>
    <name evidence="2" type="ordered locus">PSMK_31890</name>
</gene>
<dbReference type="AlphaFoldDB" id="I0IJB0"/>
<protein>
    <submittedName>
        <fullName evidence="2">Uncharacterized protein</fullName>
    </submittedName>
</protein>
<evidence type="ECO:0000313" key="3">
    <source>
        <dbReference type="Proteomes" id="UP000007881"/>
    </source>
</evidence>
<accession>I0IJB0</accession>
<evidence type="ECO:0000256" key="1">
    <source>
        <dbReference type="SAM" id="MobiDB-lite"/>
    </source>
</evidence>
<name>I0IJB0_PHYMF</name>
<keyword evidence="3" id="KW-1185">Reference proteome</keyword>